<accession>A0AAW1KW87</accession>
<evidence type="ECO:0000256" key="2">
    <source>
        <dbReference type="ARBA" id="ARBA00022840"/>
    </source>
</evidence>
<organism evidence="4 5">
    <name type="scientific">Saponaria officinalis</name>
    <name type="common">Common soapwort</name>
    <name type="synonym">Lychnis saponaria</name>
    <dbReference type="NCBI Taxonomy" id="3572"/>
    <lineage>
        <taxon>Eukaryota</taxon>
        <taxon>Viridiplantae</taxon>
        <taxon>Streptophyta</taxon>
        <taxon>Embryophyta</taxon>
        <taxon>Tracheophyta</taxon>
        <taxon>Spermatophyta</taxon>
        <taxon>Magnoliopsida</taxon>
        <taxon>eudicotyledons</taxon>
        <taxon>Gunneridae</taxon>
        <taxon>Pentapetalae</taxon>
        <taxon>Caryophyllales</taxon>
        <taxon>Caryophyllaceae</taxon>
        <taxon>Caryophylleae</taxon>
        <taxon>Saponaria</taxon>
    </lineage>
</organism>
<dbReference type="EMBL" id="JBDFQZ010000005">
    <property type="protein sequence ID" value="KAK9726737.1"/>
    <property type="molecule type" value="Genomic_DNA"/>
</dbReference>
<gene>
    <name evidence="4" type="ORF">RND81_05G233900</name>
</gene>
<protein>
    <submittedName>
        <fullName evidence="4">Uncharacterized protein</fullName>
    </submittedName>
</protein>
<dbReference type="Pfam" id="PF00012">
    <property type="entry name" value="HSP70"/>
    <property type="match status" value="1"/>
</dbReference>
<proteinExistence type="predicted"/>
<dbReference type="Proteomes" id="UP001443914">
    <property type="component" value="Unassembled WGS sequence"/>
</dbReference>
<evidence type="ECO:0000256" key="3">
    <source>
        <dbReference type="SAM" id="MobiDB-lite"/>
    </source>
</evidence>
<sequence>MIITNDKGRLSQDKIDCMVKEAEEFAEEDQKLREKVDARNKLETCIYNMKNTVEDRDKLADKIDAGDKEAIETALKDGLEWLEDNQNAGKDELKDELDDRKDEGY</sequence>
<evidence type="ECO:0000313" key="4">
    <source>
        <dbReference type="EMBL" id="KAK9726737.1"/>
    </source>
</evidence>
<dbReference type="InterPro" id="IPR029047">
    <property type="entry name" value="HSP70_peptide-bd_sf"/>
</dbReference>
<dbReference type="Gene3D" id="2.60.34.10">
    <property type="entry name" value="Substrate Binding Domain Of DNAk, Chain A, domain 1"/>
    <property type="match status" value="1"/>
</dbReference>
<keyword evidence="5" id="KW-1185">Reference proteome</keyword>
<dbReference type="InterPro" id="IPR029048">
    <property type="entry name" value="HSP70_C_sf"/>
</dbReference>
<keyword evidence="2" id="KW-0067">ATP-binding</keyword>
<dbReference type="GO" id="GO:0140662">
    <property type="term" value="F:ATP-dependent protein folding chaperone"/>
    <property type="evidence" value="ECO:0007669"/>
    <property type="project" value="InterPro"/>
</dbReference>
<dbReference type="SUPFAM" id="SSF100920">
    <property type="entry name" value="Heat shock protein 70kD (HSP70), peptide-binding domain"/>
    <property type="match status" value="1"/>
</dbReference>
<dbReference type="GO" id="GO:0005524">
    <property type="term" value="F:ATP binding"/>
    <property type="evidence" value="ECO:0007669"/>
    <property type="project" value="UniProtKB-KW"/>
</dbReference>
<comment type="caution">
    <text evidence="4">The sequence shown here is derived from an EMBL/GenBank/DDBJ whole genome shotgun (WGS) entry which is preliminary data.</text>
</comment>
<reference evidence="4" key="1">
    <citation type="submission" date="2024-03" db="EMBL/GenBank/DDBJ databases">
        <title>WGS assembly of Saponaria officinalis var. Norfolk2.</title>
        <authorList>
            <person name="Jenkins J."/>
            <person name="Shu S."/>
            <person name="Grimwood J."/>
            <person name="Barry K."/>
            <person name="Goodstein D."/>
            <person name="Schmutz J."/>
            <person name="Leebens-Mack J."/>
            <person name="Osbourn A."/>
        </authorList>
    </citation>
    <scope>NUCLEOTIDE SEQUENCE [LARGE SCALE GENOMIC DNA]</scope>
    <source>
        <strain evidence="4">JIC</strain>
    </source>
</reference>
<evidence type="ECO:0000256" key="1">
    <source>
        <dbReference type="ARBA" id="ARBA00022741"/>
    </source>
</evidence>
<dbReference type="SUPFAM" id="SSF100934">
    <property type="entry name" value="Heat shock protein 70kD (HSP70), C-terminal subdomain"/>
    <property type="match status" value="1"/>
</dbReference>
<keyword evidence="1" id="KW-0547">Nucleotide-binding</keyword>
<dbReference type="InterPro" id="IPR013126">
    <property type="entry name" value="Hsp_70_fam"/>
</dbReference>
<name>A0AAW1KW87_SAPOF</name>
<dbReference type="Gene3D" id="1.20.1270.10">
    <property type="match status" value="1"/>
</dbReference>
<evidence type="ECO:0000313" key="5">
    <source>
        <dbReference type="Proteomes" id="UP001443914"/>
    </source>
</evidence>
<dbReference type="PANTHER" id="PTHR19375">
    <property type="entry name" value="HEAT SHOCK PROTEIN 70KDA"/>
    <property type="match status" value="1"/>
</dbReference>
<feature type="compositionally biased region" description="Basic and acidic residues" evidence="3">
    <location>
        <begin position="89"/>
        <end position="105"/>
    </location>
</feature>
<feature type="region of interest" description="Disordered" evidence="3">
    <location>
        <begin position="84"/>
        <end position="105"/>
    </location>
</feature>
<dbReference type="AlphaFoldDB" id="A0AAW1KW87"/>